<reference evidence="5 6" key="1">
    <citation type="submission" date="2013-12" db="EMBL/GenBank/DDBJ databases">
        <title>Comparative genomics of relapsing fever spirochetes.</title>
        <authorList>
            <person name="Schwan T.G."/>
            <person name="Raffel S.J."/>
            <person name="Porcella S.F."/>
        </authorList>
    </citation>
    <scope>NUCLEOTIDE SEQUENCE [LARGE SCALE GENOMIC DNA]</scope>
    <source>
        <strain evidence="5 6">CR2A</strain>
    </source>
</reference>
<gene>
    <name evidence="5" type="ORF">BDCR2A_00866</name>
</gene>
<keyword evidence="1" id="KW-0479">Metal-binding</keyword>
<dbReference type="GO" id="GO:0006269">
    <property type="term" value="P:DNA replication, synthesis of primer"/>
    <property type="evidence" value="ECO:0007669"/>
    <property type="project" value="TreeGrafter"/>
</dbReference>
<dbReference type="Gene3D" id="3.90.580.10">
    <property type="entry name" value="Zinc finger, CHC2-type domain"/>
    <property type="match status" value="1"/>
</dbReference>
<evidence type="ECO:0000256" key="2">
    <source>
        <dbReference type="ARBA" id="ARBA00022771"/>
    </source>
</evidence>
<dbReference type="PANTHER" id="PTHR30313">
    <property type="entry name" value="DNA PRIMASE"/>
    <property type="match status" value="1"/>
</dbReference>
<name>W6TJM0_9SPIR</name>
<evidence type="ECO:0000259" key="4">
    <source>
        <dbReference type="Pfam" id="PF01807"/>
    </source>
</evidence>
<evidence type="ECO:0000313" key="5">
    <source>
        <dbReference type="EMBL" id="ETZ18893.1"/>
    </source>
</evidence>
<comment type="caution">
    <text evidence="5">The sequence shown here is derived from an EMBL/GenBank/DDBJ whole genome shotgun (WGS) entry which is preliminary data.</text>
</comment>
<evidence type="ECO:0000313" key="6">
    <source>
        <dbReference type="Proteomes" id="UP000019148"/>
    </source>
</evidence>
<sequence length="68" mass="7833">MEYAKIIDLIKQRVDIVNIISEHVSLVKSGAFYKGLCPFHAERTPSFTITPSQGLFLLFWMQKRGRCC</sequence>
<evidence type="ECO:0000256" key="3">
    <source>
        <dbReference type="ARBA" id="ARBA00022833"/>
    </source>
</evidence>
<dbReference type="InterPro" id="IPR002694">
    <property type="entry name" value="Znf_CHC2"/>
</dbReference>
<dbReference type="EMBL" id="AZIT01000001">
    <property type="protein sequence ID" value="ETZ18893.1"/>
    <property type="molecule type" value="Genomic_DNA"/>
</dbReference>
<dbReference type="EC" id="2.7.7.-" evidence="5"/>
<dbReference type="PANTHER" id="PTHR30313:SF2">
    <property type="entry name" value="DNA PRIMASE"/>
    <property type="match status" value="1"/>
</dbReference>
<dbReference type="GO" id="GO:0003899">
    <property type="term" value="F:DNA-directed RNA polymerase activity"/>
    <property type="evidence" value="ECO:0007669"/>
    <property type="project" value="InterPro"/>
</dbReference>
<keyword evidence="3" id="KW-0862">Zinc</keyword>
<feature type="domain" description="Zinc finger CHC2-type" evidence="4">
    <location>
        <begin position="4"/>
        <end position="65"/>
    </location>
</feature>
<dbReference type="Proteomes" id="UP000019148">
    <property type="component" value="Unassembled WGS sequence"/>
</dbReference>
<accession>W6TJM0</accession>
<dbReference type="GO" id="GO:0005737">
    <property type="term" value="C:cytoplasm"/>
    <property type="evidence" value="ECO:0007669"/>
    <property type="project" value="TreeGrafter"/>
</dbReference>
<dbReference type="AlphaFoldDB" id="W6TJM0"/>
<evidence type="ECO:0000256" key="1">
    <source>
        <dbReference type="ARBA" id="ARBA00022723"/>
    </source>
</evidence>
<dbReference type="SUPFAM" id="SSF57783">
    <property type="entry name" value="Zinc beta-ribbon"/>
    <property type="match status" value="1"/>
</dbReference>
<dbReference type="GO" id="GO:0003677">
    <property type="term" value="F:DNA binding"/>
    <property type="evidence" value="ECO:0007669"/>
    <property type="project" value="InterPro"/>
</dbReference>
<proteinExistence type="predicted"/>
<protein>
    <submittedName>
        <fullName evidence="5">DNA primase</fullName>
        <ecNumber evidence="5">2.7.7.-</ecNumber>
    </submittedName>
</protein>
<keyword evidence="2" id="KW-0863">Zinc-finger</keyword>
<keyword evidence="5" id="KW-0548">Nucleotidyltransferase</keyword>
<dbReference type="Pfam" id="PF01807">
    <property type="entry name" value="Zn_ribbon_DnaG"/>
    <property type="match status" value="1"/>
</dbReference>
<dbReference type="GO" id="GO:0008270">
    <property type="term" value="F:zinc ion binding"/>
    <property type="evidence" value="ECO:0007669"/>
    <property type="project" value="UniProtKB-KW"/>
</dbReference>
<organism evidence="5 6">
    <name type="scientific">Borrelia duttonii CR2A</name>
    <dbReference type="NCBI Taxonomy" id="1432657"/>
    <lineage>
        <taxon>Bacteria</taxon>
        <taxon>Pseudomonadati</taxon>
        <taxon>Spirochaetota</taxon>
        <taxon>Spirochaetia</taxon>
        <taxon>Spirochaetales</taxon>
        <taxon>Borreliaceae</taxon>
        <taxon>Borrelia</taxon>
    </lineage>
</organism>
<dbReference type="PATRIC" id="fig|1432657.3.peg.856"/>
<keyword evidence="5" id="KW-0808">Transferase</keyword>
<dbReference type="InterPro" id="IPR050219">
    <property type="entry name" value="DnaG_primase"/>
</dbReference>
<dbReference type="InterPro" id="IPR036977">
    <property type="entry name" value="DNA_primase_Znf_CHC2"/>
</dbReference>